<feature type="region of interest" description="Disordered" evidence="1">
    <location>
        <begin position="1094"/>
        <end position="1376"/>
    </location>
</feature>
<feature type="compositionally biased region" description="Low complexity" evidence="1">
    <location>
        <begin position="1157"/>
        <end position="1178"/>
    </location>
</feature>
<evidence type="ECO:0000313" key="2">
    <source>
        <dbReference type="EMBL" id="KAJ3781106.1"/>
    </source>
</evidence>
<feature type="region of interest" description="Disordered" evidence="1">
    <location>
        <begin position="636"/>
        <end position="658"/>
    </location>
</feature>
<feature type="region of interest" description="Disordered" evidence="1">
    <location>
        <begin position="1"/>
        <end position="21"/>
    </location>
</feature>
<reference evidence="2" key="1">
    <citation type="submission" date="2022-08" db="EMBL/GenBank/DDBJ databases">
        <authorList>
            <consortium name="DOE Joint Genome Institute"/>
            <person name="Min B."/>
            <person name="Riley R."/>
            <person name="Sierra-Patev S."/>
            <person name="Naranjo-Ortiz M."/>
            <person name="Looney B."/>
            <person name="Konkel Z."/>
            <person name="Slot J.C."/>
            <person name="Sakamoto Y."/>
            <person name="Steenwyk J.L."/>
            <person name="Rokas A."/>
            <person name="Carro J."/>
            <person name="Camarero S."/>
            <person name="Ferreira P."/>
            <person name="Molpeceres G."/>
            <person name="Ruiz-Duenas F.J."/>
            <person name="Serrano A."/>
            <person name="Henrissat B."/>
            <person name="Drula E."/>
            <person name="Hughes K.W."/>
            <person name="Mata J.L."/>
            <person name="Ishikawa N.K."/>
            <person name="Vargas-Isla R."/>
            <person name="Ushijima S."/>
            <person name="Smith C.A."/>
            <person name="Ahrendt S."/>
            <person name="Andreopoulos W."/>
            <person name="He G."/>
            <person name="Labutti K."/>
            <person name="Lipzen A."/>
            <person name="Ng V."/>
            <person name="Sandor L."/>
            <person name="Barry K."/>
            <person name="Martinez A.T."/>
            <person name="Xiao Y."/>
            <person name="Gibbons J.G."/>
            <person name="Terashima K."/>
            <person name="Hibbett D.S."/>
            <person name="Grigoriev I.V."/>
        </authorList>
    </citation>
    <scope>NUCLEOTIDE SEQUENCE</scope>
    <source>
        <strain evidence="2">TFB10291</strain>
    </source>
</reference>
<feature type="compositionally biased region" description="Gly residues" evidence="1">
    <location>
        <begin position="1320"/>
        <end position="1329"/>
    </location>
</feature>
<feature type="region of interest" description="Disordered" evidence="1">
    <location>
        <begin position="1732"/>
        <end position="1836"/>
    </location>
</feature>
<feature type="compositionally biased region" description="Basic and acidic residues" evidence="1">
    <location>
        <begin position="1301"/>
        <end position="1311"/>
    </location>
</feature>
<feature type="region of interest" description="Disordered" evidence="1">
    <location>
        <begin position="443"/>
        <end position="564"/>
    </location>
</feature>
<comment type="caution">
    <text evidence="2">The sequence shown here is derived from an EMBL/GenBank/DDBJ whole genome shotgun (WGS) entry which is preliminary data.</text>
</comment>
<protein>
    <recommendedName>
        <fullName evidence="4">Meiotically up-regulated protein Msb1/Mug8 domain-containing protein</fullName>
    </recommendedName>
</protein>
<feature type="compositionally biased region" description="Pro residues" evidence="1">
    <location>
        <begin position="1739"/>
        <end position="1751"/>
    </location>
</feature>
<dbReference type="PANTHER" id="PTHR24216">
    <property type="entry name" value="PAXILLIN-RELATED"/>
    <property type="match status" value="1"/>
</dbReference>
<name>A0AA38KDL8_9AGAR</name>
<gene>
    <name evidence="2" type="ORF">GGU10DRAFT_122526</name>
</gene>
<feature type="compositionally biased region" description="Polar residues" evidence="1">
    <location>
        <begin position="1008"/>
        <end position="1032"/>
    </location>
</feature>
<feature type="compositionally biased region" description="Acidic residues" evidence="1">
    <location>
        <begin position="1532"/>
        <end position="1561"/>
    </location>
</feature>
<feature type="compositionally biased region" description="Basic and acidic residues" evidence="1">
    <location>
        <begin position="974"/>
        <end position="984"/>
    </location>
</feature>
<evidence type="ECO:0000256" key="1">
    <source>
        <dbReference type="SAM" id="MobiDB-lite"/>
    </source>
</evidence>
<evidence type="ECO:0008006" key="4">
    <source>
        <dbReference type="Google" id="ProtNLM"/>
    </source>
</evidence>
<feature type="compositionally biased region" description="Polar residues" evidence="1">
    <location>
        <begin position="1046"/>
        <end position="1062"/>
    </location>
</feature>
<feature type="compositionally biased region" description="Basic residues" evidence="1">
    <location>
        <begin position="1215"/>
        <end position="1226"/>
    </location>
</feature>
<sequence length="1836" mass="195841">MSFLFSRSNSSSSSSEADFSPYPPYSSHTLSAILASLPTDDSGSFVGTVLPTSVSHSPSSHGPGGYGYLSSYPTLILGLNDLHDLVQLVSKYLDVETPFVFSNGSTTTDSGVPVAIDLDAGRVKRLIDKYVGHLISKNSGRQGQTVVDFDDETRFAGPHELGMLLRWGLARVIRIESTASHSTGTSSRALTRGLIPYLAYLNWAKQESLLGYPSSHFGGLLDTRTRVSVPVRVRDEFGGEEVVFKDEYKEVIPKLLRETLLTLLALLAKLVAHSAKSGVTPPGLSPLFGPLLFGLGPLPTEFISSSSTVNTPDPTSFESTYTAYLRSVHATEHCLFAFIRWQDTPPSQGGGGFGGVGGVPGRLKEWIKDYPRTLSGHSRVLAIADLLRSGGRRSKDQHSLGPRKGAKTVRVLAVRRTVPAYDADLVRSAARWGLPSYAATGGAGLSSNSLPGNKEWGRINPPVQVQQGGKGKGGRLAARYSESYRKKMNIPPGVEPGSSPYAPPLSSLSSSSSSYSSYSSYTSSPLTRSTSAASTYSLTDPSSPSPSPTSPSPSSRPSQQSRFKTLSDAHWGEFESSGFLSPPSSSSSRGAKDIDQALKFDLTESARKARTAKRERGSVNWGDFVNGGFDMSDGGRKPLTLSMSSHSDNGPGHGSFFNNNASDLDKSYVGADGRLTNVADFALDTGLEAALQFNLTEFGILGGSATTKGADKDKLGDSKGERGERERTITGISLGKRLKKKEKPLPPFTYDSTPLLLPGSETLIESAFVDVWTDLVSWGFAELGLSSGSAGALSLVGDLVMGMWNSSSLSSSVNPDAKAMALSRSVSRDNDARDGVERLEKAKWRSELFKECNWVLVEFIALPSSPSHAHPSSDKDPRNSASLLLFEEYVPREYRAQLGHQLAGIHPSFILNSAYAHHPFSVVSSSSPSTSTSFQNQTHAGPSIARTRLGSLFSSPGSAGASSSTVGLVLNDSGRGKKEKAIKEAKKKKEKKEKKEKEKETTGPATFFSGSTRTLTSTPTPYDSRNKLTPTPTIMPHYSRAGRVQTPDSPLTPTGPNSSSMTAIPRPAKDKSEEFDEMLADGNRGTKVITLNGALHAMGPDHGLSSDVEVEVTDGEAEEDTGLSASSNTTGHDAGSRREIITTLGSRHPLPSPPQPHSLQQSESTSLTVSTSSVPPSQDFSSTSTPIKNIFRLGPTSTLSPKPSPSPSKPMLKPKGPKPKTSRRQSKQNLVPAEYHTVEFETRLTGLGSGGESDDLHEEGEGGREKSDTHSGLSGTVDGESEGTTGDGFIEEAARRRRAARLVERERLRSERRGKRFSLGLGGKSGVGVDGDDEAWVDIVVPGYGAHRGQQGSEVEGNSKGRSRRGDPEEASQEVARVLSAVRGGQPYPGIDDESIFEGQVDGAGKVNSDSDDIEVQTVPRFGKDGENGHKNNHDHESPTLISGDLDSSYTSGDYDYSDAGEDFDHKLLTPSSSKHRLGYFDLHPERKRTSQEMLKQAAEAKDDLLNMRQPEAMSSLEADMFTSSRQYDDHSDVDEDVQVLDLSEFDEVGNEDNHEDDEDDPRARYAHGSDDEHDDTPRDLDKIYAAKTEITRPLPTLPPQNGLSSASASAYSATSPPRLTSLSPPSSPPVPPSKSTLVPVGPLSSTPPTKKSISPTSSEQSILTSTFGSTSGTPGKTAALIEMYREKEKKTLSSSSPALPPAGTVASSNVPVKAPVGLPTIPKSVSSTAPLASLAPSAPAPSLPTSPAAPVPVAKPLTKFTSSSPSSTSTVGINSQLHDEDDDRDDDDDVNGLNELIPPSKIGLGMGDDTGRASPGRYIHGAPLHNVLEEEEEEE</sequence>
<feature type="compositionally biased region" description="Low complexity" evidence="1">
    <location>
        <begin position="1605"/>
        <end position="1625"/>
    </location>
</feature>
<dbReference type="PANTHER" id="PTHR24216:SF65">
    <property type="entry name" value="PAXILLIN-LIKE PROTEIN 1"/>
    <property type="match status" value="1"/>
</dbReference>
<feature type="compositionally biased region" description="Basic and acidic residues" evidence="1">
    <location>
        <begin position="1259"/>
        <end position="1269"/>
    </location>
</feature>
<feature type="compositionally biased region" description="Low complexity" evidence="1">
    <location>
        <begin position="498"/>
        <end position="531"/>
    </location>
</feature>
<organism evidence="2 3">
    <name type="scientific">Lentinula aff. detonsa</name>
    <dbReference type="NCBI Taxonomy" id="2804958"/>
    <lineage>
        <taxon>Eukaryota</taxon>
        <taxon>Fungi</taxon>
        <taxon>Dikarya</taxon>
        <taxon>Basidiomycota</taxon>
        <taxon>Agaricomycotina</taxon>
        <taxon>Agaricomycetes</taxon>
        <taxon>Agaricomycetidae</taxon>
        <taxon>Agaricales</taxon>
        <taxon>Marasmiineae</taxon>
        <taxon>Omphalotaceae</taxon>
        <taxon>Lentinula</taxon>
    </lineage>
</organism>
<feature type="compositionally biased region" description="Acidic residues" evidence="1">
    <location>
        <begin position="1108"/>
        <end position="1121"/>
    </location>
</feature>
<feature type="compositionally biased region" description="Acidic residues" evidence="1">
    <location>
        <begin position="1780"/>
        <end position="1791"/>
    </location>
</feature>
<keyword evidence="3" id="KW-1185">Reference proteome</keyword>
<dbReference type="EMBL" id="MU793603">
    <property type="protein sequence ID" value="KAJ3781106.1"/>
    <property type="molecule type" value="Genomic_DNA"/>
</dbReference>
<feature type="compositionally biased region" description="Low complexity" evidence="1">
    <location>
        <begin position="1"/>
        <end position="20"/>
    </location>
</feature>
<feature type="compositionally biased region" description="Low complexity" evidence="1">
    <location>
        <begin position="949"/>
        <end position="964"/>
    </location>
</feature>
<feature type="region of interest" description="Disordered" evidence="1">
    <location>
        <begin position="948"/>
        <end position="1073"/>
    </location>
</feature>
<feature type="compositionally biased region" description="Low complexity" evidence="1">
    <location>
        <begin position="1762"/>
        <end position="1771"/>
    </location>
</feature>
<proteinExistence type="predicted"/>
<accession>A0AA38KDL8</accession>
<feature type="compositionally biased region" description="Basic and acidic residues" evidence="1">
    <location>
        <begin position="1422"/>
        <end position="1438"/>
    </location>
</feature>
<feature type="compositionally biased region" description="Low complexity" evidence="1">
    <location>
        <begin position="1634"/>
        <end position="1678"/>
    </location>
</feature>
<feature type="compositionally biased region" description="Basic and acidic residues" evidence="1">
    <location>
        <begin position="1562"/>
        <end position="1585"/>
    </location>
</feature>
<feature type="region of interest" description="Disordered" evidence="1">
    <location>
        <begin position="1401"/>
        <end position="1711"/>
    </location>
</feature>
<evidence type="ECO:0000313" key="3">
    <source>
        <dbReference type="Proteomes" id="UP001163798"/>
    </source>
</evidence>
<feature type="compositionally biased region" description="Low complexity" evidence="1">
    <location>
        <begin position="1443"/>
        <end position="1455"/>
    </location>
</feature>
<feature type="compositionally biased region" description="Low complexity" evidence="1">
    <location>
        <begin position="552"/>
        <end position="562"/>
    </location>
</feature>
<dbReference type="Proteomes" id="UP001163798">
    <property type="component" value="Unassembled WGS sequence"/>
</dbReference>